<keyword evidence="2" id="KW-1185">Reference proteome</keyword>
<evidence type="ECO:0000313" key="1">
    <source>
        <dbReference type="EMBL" id="CCF19596.1"/>
    </source>
</evidence>
<dbReference type="STRING" id="1125847.NT26_1872"/>
<proteinExistence type="predicted"/>
<accession>L0NFK0</accession>
<reference evidence="1 2" key="1">
    <citation type="journal article" date="2013" name="Genome Biol. Evol.">
        <title>Life in an arsenic-containing gold mine: genome and physiology of the autotrophic arsenite-oxidizing bacterium rhizobium sp. NT-26.</title>
        <authorList>
            <person name="Andres J."/>
            <person name="Arsene-Ploetze F."/>
            <person name="Barbe V."/>
            <person name="Brochier-Armanet C."/>
            <person name="Cleiss-Arnold J."/>
            <person name="Coppee J.Y."/>
            <person name="Dillies M.A."/>
            <person name="Geist"/>
            <person name="L"/>
            <person name="Joublin A."/>
            <person name="Koechler S."/>
            <person name="Lassalle F."/>
            <person name="Marchal M."/>
            <person name="Medigue C."/>
            <person name="Muller D."/>
            <person name="Nesme X."/>
            <person name="Plewniak F."/>
            <person name="Proux C."/>
            <person name="Ramirez-Bahena M.H."/>
            <person name="Schenowitz C."/>
            <person name="Sismeiro O."/>
            <person name="Vallenet D."/>
            <person name="Santini J.M."/>
            <person name="Bertin P.N."/>
        </authorList>
    </citation>
    <scope>NUCLEOTIDE SEQUENCE [LARGE SCALE GENOMIC DNA]</scope>
    <source>
        <strain evidence="1 2">NT-26</strain>
    </source>
</reference>
<dbReference type="KEGG" id="rht:NT26_1872"/>
<dbReference type="Proteomes" id="UP000010792">
    <property type="component" value="Chromosome"/>
</dbReference>
<name>L0NFK0_9HYPH</name>
<dbReference type="AlphaFoldDB" id="L0NFK0"/>
<dbReference type="EMBL" id="FO082820">
    <property type="protein sequence ID" value="CCF19596.1"/>
    <property type="molecule type" value="Genomic_DNA"/>
</dbReference>
<gene>
    <name evidence="1" type="ORF">NT26_1872</name>
</gene>
<sequence length="76" mass="8374">MARSGTSNAAAAIMLVGRMRMLFPFLLSKTFSCPMLGIKAICGMRAQRGVRIAVDKARRERHIGLTLNARSLRRGI</sequence>
<organism evidence="1 2">
    <name type="scientific">Pseudorhizobium banfieldiae</name>
    <dbReference type="NCBI Taxonomy" id="1125847"/>
    <lineage>
        <taxon>Bacteria</taxon>
        <taxon>Pseudomonadati</taxon>
        <taxon>Pseudomonadota</taxon>
        <taxon>Alphaproteobacteria</taxon>
        <taxon>Hyphomicrobiales</taxon>
        <taxon>Rhizobiaceae</taxon>
        <taxon>Rhizobium/Agrobacterium group</taxon>
        <taxon>Pseudorhizobium</taxon>
    </lineage>
</organism>
<evidence type="ECO:0000313" key="2">
    <source>
        <dbReference type="Proteomes" id="UP000010792"/>
    </source>
</evidence>
<protein>
    <submittedName>
        <fullName evidence="1">Uncharacterized protein</fullName>
    </submittedName>
</protein>